<organism evidence="2">
    <name type="scientific">Pyricularia oryzae (strain Y34)</name>
    <name type="common">Rice blast fungus</name>
    <name type="synonym">Magnaporthe oryzae</name>
    <dbReference type="NCBI Taxonomy" id="1143189"/>
    <lineage>
        <taxon>Eukaryota</taxon>
        <taxon>Fungi</taxon>
        <taxon>Dikarya</taxon>
        <taxon>Ascomycota</taxon>
        <taxon>Pezizomycotina</taxon>
        <taxon>Sordariomycetes</taxon>
        <taxon>Sordariomycetidae</taxon>
        <taxon>Magnaporthales</taxon>
        <taxon>Pyriculariaceae</taxon>
        <taxon>Pyricularia</taxon>
    </lineage>
</organism>
<dbReference type="AlphaFoldDB" id="A0AA97NPU5"/>
<proteinExistence type="predicted"/>
<gene>
    <name evidence="2" type="ORF">OOU_Y34scaffold00798g2</name>
</gene>
<feature type="region of interest" description="Disordered" evidence="1">
    <location>
        <begin position="322"/>
        <end position="345"/>
    </location>
</feature>
<feature type="region of interest" description="Disordered" evidence="1">
    <location>
        <begin position="259"/>
        <end position="278"/>
    </location>
</feature>
<evidence type="ECO:0000256" key="1">
    <source>
        <dbReference type="SAM" id="MobiDB-lite"/>
    </source>
</evidence>
<reference evidence="2" key="1">
    <citation type="journal article" date="2012" name="PLoS Genet.">
        <title>Comparative analysis of the genomes of two field isolates of the rice blast fungus Magnaporthe oryzae.</title>
        <authorList>
            <person name="Xue M."/>
            <person name="Yang J."/>
            <person name="Li Z."/>
            <person name="Hu S."/>
            <person name="Yao N."/>
            <person name="Dean R.A."/>
            <person name="Zhao W."/>
            <person name="Shen M."/>
            <person name="Zhang H."/>
            <person name="Li C."/>
            <person name="Liu L."/>
            <person name="Cao L."/>
            <person name="Xu X."/>
            <person name="Xing Y."/>
            <person name="Hsiang T."/>
            <person name="Zhang Z."/>
            <person name="Xu J.R."/>
            <person name="Peng Y.L."/>
        </authorList>
    </citation>
    <scope>NUCLEOTIDE SEQUENCE</scope>
    <source>
        <strain evidence="2">Y34</strain>
    </source>
</reference>
<protein>
    <submittedName>
        <fullName evidence="2">Uncharacterized protein</fullName>
    </submittedName>
</protein>
<accession>A0AA97NPU5</accession>
<feature type="compositionally biased region" description="Basic and acidic residues" evidence="1">
    <location>
        <begin position="328"/>
        <end position="337"/>
    </location>
</feature>
<evidence type="ECO:0000313" key="2">
    <source>
        <dbReference type="EMBL" id="ELQ34095.1"/>
    </source>
</evidence>
<name>A0AA97NPU5_PYRO3</name>
<dbReference type="EMBL" id="JH793646">
    <property type="protein sequence ID" value="ELQ34095.1"/>
    <property type="molecule type" value="Genomic_DNA"/>
</dbReference>
<sequence>MSHDTIIVRTDRPQPDTDKQAFITALIAEHSLPRDRWTRGSLEDWAFGRYADAIFAEFAASFLIPRLRHPGRQDPTFLPDAYSIVNTPLQAHHILGDADKTAWKPEDHALRFCFALLHSPERDVYNPLIDAKPPKYARNGRTGLYHVAAARADSRKASRERPPPSESELLVAAARVLEVFVRGWKKSSPEYAAFLQLSPRESPLSPVSAESNDGVRHRNFGSSRVATLQRSDANGSDMERMVTSVKIVCMDNGNPLTPSATAYRPADSFPEKEEQTRLPRTISQQAKMPHVTRMHLAIHLAGMATVMMLRRTPIGRFSDWLTTPPPERAQEYKRTDPRWPAALGL</sequence>
<dbReference type="Proteomes" id="UP000011086">
    <property type="component" value="Unassembled WGS sequence"/>
</dbReference>